<name>A0A7X1J0B1_9ACTN</name>
<keyword evidence="2" id="KW-1185">Reference proteome</keyword>
<dbReference type="EMBL" id="JACMSF010000008">
    <property type="protein sequence ID" value="MBC2901888.1"/>
    <property type="molecule type" value="Genomic_DNA"/>
</dbReference>
<organism evidence="1 2">
    <name type="scientific">Streptomyces cupreus</name>
    <dbReference type="NCBI Taxonomy" id="2759956"/>
    <lineage>
        <taxon>Bacteria</taxon>
        <taxon>Bacillati</taxon>
        <taxon>Actinomycetota</taxon>
        <taxon>Actinomycetes</taxon>
        <taxon>Kitasatosporales</taxon>
        <taxon>Streptomycetaceae</taxon>
        <taxon>Streptomyces</taxon>
    </lineage>
</organism>
<evidence type="ECO:0000313" key="2">
    <source>
        <dbReference type="Proteomes" id="UP000584670"/>
    </source>
</evidence>
<sequence>MDTLCLQADYDGWPLINGHRVTEEMCAALQADRPDQADHFVFKDLVAMSREMGPPDLSGLAGVLTTMDGGCSGLKLDHEDGSTSCSLGQDCPDVALLHAGWTDCRAHGACAHCDGPPVRWQCEQQGI</sequence>
<protein>
    <submittedName>
        <fullName evidence="1">Uncharacterized protein</fullName>
    </submittedName>
</protein>
<evidence type="ECO:0000313" key="1">
    <source>
        <dbReference type="EMBL" id="MBC2901888.1"/>
    </source>
</evidence>
<reference evidence="1 2" key="1">
    <citation type="submission" date="2020-08" db="EMBL/GenBank/DDBJ databases">
        <title>Streptomyces sp. PSKA01 genome sequencing and assembly.</title>
        <authorList>
            <person name="Mandal S."/>
            <person name="Maiti P.K."/>
            <person name="Das P."/>
        </authorList>
    </citation>
    <scope>NUCLEOTIDE SEQUENCE [LARGE SCALE GENOMIC DNA]</scope>
    <source>
        <strain evidence="1 2">PSKA01</strain>
    </source>
</reference>
<dbReference type="Proteomes" id="UP000584670">
    <property type="component" value="Unassembled WGS sequence"/>
</dbReference>
<proteinExistence type="predicted"/>
<accession>A0A7X1J0B1</accession>
<dbReference type="AlphaFoldDB" id="A0A7X1J0B1"/>
<gene>
    <name evidence="1" type="ORF">H4N64_09770</name>
</gene>
<dbReference type="RefSeq" id="WP_186281806.1">
    <property type="nucleotide sequence ID" value="NZ_JACMSF010000008.1"/>
</dbReference>
<comment type="caution">
    <text evidence="1">The sequence shown here is derived from an EMBL/GenBank/DDBJ whole genome shotgun (WGS) entry which is preliminary data.</text>
</comment>